<keyword evidence="2" id="KW-0862">Zinc</keyword>
<dbReference type="PANTHER" id="PTHR31944">
    <property type="entry name" value="HEME-RESPONSIVE ZINC FINGER TRANSCRIPTION FACTOR HAP1"/>
    <property type="match status" value="1"/>
</dbReference>
<evidence type="ECO:0000313" key="8">
    <source>
        <dbReference type="Proteomes" id="UP001220324"/>
    </source>
</evidence>
<dbReference type="AlphaFoldDB" id="A0AAD6CK75"/>
<reference evidence="7 8" key="1">
    <citation type="journal article" date="2023" name="IMA Fungus">
        <title>Comparative genomic study of the Penicillium genus elucidates a diverse pangenome and 15 lateral gene transfer events.</title>
        <authorList>
            <person name="Petersen C."/>
            <person name="Sorensen T."/>
            <person name="Nielsen M.R."/>
            <person name="Sondergaard T.E."/>
            <person name="Sorensen J.L."/>
            <person name="Fitzpatrick D.A."/>
            <person name="Frisvad J.C."/>
            <person name="Nielsen K.L."/>
        </authorList>
    </citation>
    <scope>NUCLEOTIDE SEQUENCE [LARGE SCALE GENOMIC DNA]</scope>
    <source>
        <strain evidence="7 8">IBT 35679</strain>
    </source>
</reference>
<comment type="caution">
    <text evidence="7">The sequence shown here is derived from an EMBL/GenBank/DDBJ whole genome shotgun (WGS) entry which is preliminary data.</text>
</comment>
<dbReference type="CDD" id="cd12148">
    <property type="entry name" value="fungal_TF_MHR"/>
    <property type="match status" value="1"/>
</dbReference>
<evidence type="ECO:0000256" key="2">
    <source>
        <dbReference type="ARBA" id="ARBA00022833"/>
    </source>
</evidence>
<dbReference type="GO" id="GO:0005634">
    <property type="term" value="C:nucleus"/>
    <property type="evidence" value="ECO:0007669"/>
    <property type="project" value="TreeGrafter"/>
</dbReference>
<keyword evidence="4" id="KW-0238">DNA-binding</keyword>
<name>A0AAD6CK75_9EURO</name>
<dbReference type="InterPro" id="IPR051430">
    <property type="entry name" value="Fungal_TF_Env_Response"/>
</dbReference>
<accession>A0AAD6CK75</accession>
<keyword evidence="8" id="KW-1185">Reference proteome</keyword>
<keyword evidence="3" id="KW-0805">Transcription regulation</keyword>
<dbReference type="GO" id="GO:0001228">
    <property type="term" value="F:DNA-binding transcription activator activity, RNA polymerase II-specific"/>
    <property type="evidence" value="ECO:0007669"/>
    <property type="project" value="TreeGrafter"/>
</dbReference>
<evidence type="ECO:0000313" key="7">
    <source>
        <dbReference type="EMBL" id="KAJ5525072.1"/>
    </source>
</evidence>
<dbReference type="GO" id="GO:0046872">
    <property type="term" value="F:metal ion binding"/>
    <property type="evidence" value="ECO:0007669"/>
    <property type="project" value="UniProtKB-KW"/>
</dbReference>
<dbReference type="Proteomes" id="UP001220324">
    <property type="component" value="Unassembled WGS sequence"/>
</dbReference>
<gene>
    <name evidence="7" type="ORF">N7494_011722</name>
</gene>
<protein>
    <recommendedName>
        <fullName evidence="9">Transcription factor domain-containing protein</fullName>
    </recommendedName>
</protein>
<proteinExistence type="predicted"/>
<keyword evidence="5" id="KW-0804">Transcription</keyword>
<sequence length="467" mass="53172">MATASCISRNEQTRYIGDSSLGRERAVMWIEASESWLRSHSQKNVYLAVWQIRCLLVLAKLVNTVKKKRHWTEAGNLVREAMAAGLHRDPGLLGEKVSAFDREMRRRLWATITELELQASIDRGMTSTSAAAFADTKGVLNLEDKDLTDEPDALDTQRPVTEYTESSFLYFSSISFSLRVSLNSLVNDMSSPLRYEEVMHYEELITKELQKLPPWSSVRSHPNEPGLSLAARTLLDVQLRQFLIMLHAPFARQAESTSRHSFSRMVCFDAASSIIDQYARLSESNNLMLLLLRHDYFRSALVICQNSYISLTLQNDLLLSSNTSVFIDYIEKALSMLEDRIVQIGTGYTHHWYISAGRALLRLALSLDQSTQESGQAVDRVARQYYRVMSSQVEIEIAKEKIITLPENRMNAIYEHSKLPNELLDPLGSPFPDSNALNALFEQTDMNDFFGDPEVWVFDSLYPMESL</sequence>
<evidence type="ECO:0000256" key="5">
    <source>
        <dbReference type="ARBA" id="ARBA00023163"/>
    </source>
</evidence>
<evidence type="ECO:0000256" key="3">
    <source>
        <dbReference type="ARBA" id="ARBA00023015"/>
    </source>
</evidence>
<organism evidence="7 8">
    <name type="scientific">Penicillium frequentans</name>
    <dbReference type="NCBI Taxonomy" id="3151616"/>
    <lineage>
        <taxon>Eukaryota</taxon>
        <taxon>Fungi</taxon>
        <taxon>Dikarya</taxon>
        <taxon>Ascomycota</taxon>
        <taxon>Pezizomycotina</taxon>
        <taxon>Eurotiomycetes</taxon>
        <taxon>Eurotiomycetidae</taxon>
        <taxon>Eurotiales</taxon>
        <taxon>Aspergillaceae</taxon>
        <taxon>Penicillium</taxon>
    </lineage>
</organism>
<dbReference type="PANTHER" id="PTHR31944:SF130">
    <property type="entry name" value="ZN(II)2CYS6 TRANSCRIPTION FACTO (EUROFUNG)"/>
    <property type="match status" value="1"/>
</dbReference>
<evidence type="ECO:0000256" key="6">
    <source>
        <dbReference type="ARBA" id="ARBA00023242"/>
    </source>
</evidence>
<evidence type="ECO:0008006" key="9">
    <source>
        <dbReference type="Google" id="ProtNLM"/>
    </source>
</evidence>
<dbReference type="EMBL" id="JAQIZZ010000008">
    <property type="protein sequence ID" value="KAJ5525072.1"/>
    <property type="molecule type" value="Genomic_DNA"/>
</dbReference>
<keyword evidence="6" id="KW-0539">Nucleus</keyword>
<dbReference type="GO" id="GO:0000978">
    <property type="term" value="F:RNA polymerase II cis-regulatory region sequence-specific DNA binding"/>
    <property type="evidence" value="ECO:0007669"/>
    <property type="project" value="TreeGrafter"/>
</dbReference>
<keyword evidence="1" id="KW-0479">Metal-binding</keyword>
<evidence type="ECO:0000256" key="1">
    <source>
        <dbReference type="ARBA" id="ARBA00022723"/>
    </source>
</evidence>
<evidence type="ECO:0000256" key="4">
    <source>
        <dbReference type="ARBA" id="ARBA00023125"/>
    </source>
</evidence>